<dbReference type="Pfam" id="PF01073">
    <property type="entry name" value="3Beta_HSD"/>
    <property type="match status" value="1"/>
</dbReference>
<dbReference type="OrthoDB" id="10058185at2759"/>
<protein>
    <recommendedName>
        <fullName evidence="2">3-beta hydroxysteroid dehydrogenase/isomerase domain-containing protein</fullName>
    </recommendedName>
</protein>
<evidence type="ECO:0000256" key="1">
    <source>
        <dbReference type="SAM" id="Phobius"/>
    </source>
</evidence>
<keyword evidence="4" id="KW-1185">Reference proteome</keyword>
<dbReference type="AlphaFoldDB" id="A0A4S8LJB9"/>
<keyword evidence="1" id="KW-0812">Transmembrane</keyword>
<dbReference type="Gene3D" id="3.40.50.720">
    <property type="entry name" value="NAD(P)-binding Rossmann-like Domain"/>
    <property type="match status" value="1"/>
</dbReference>
<dbReference type="GO" id="GO:0016616">
    <property type="term" value="F:oxidoreductase activity, acting on the CH-OH group of donors, NAD or NADP as acceptor"/>
    <property type="evidence" value="ECO:0007669"/>
    <property type="project" value="InterPro"/>
</dbReference>
<dbReference type="PANTHER" id="PTHR43000">
    <property type="entry name" value="DTDP-D-GLUCOSE 4,6-DEHYDRATASE-RELATED"/>
    <property type="match status" value="1"/>
</dbReference>
<accession>A0A4S8LJB9</accession>
<dbReference type="InterPro" id="IPR002225">
    <property type="entry name" value="3Beta_OHSteriod_DH/Estase"/>
</dbReference>
<organism evidence="3 4">
    <name type="scientific">Dendrothele bispora (strain CBS 962.96)</name>
    <dbReference type="NCBI Taxonomy" id="1314807"/>
    <lineage>
        <taxon>Eukaryota</taxon>
        <taxon>Fungi</taxon>
        <taxon>Dikarya</taxon>
        <taxon>Basidiomycota</taxon>
        <taxon>Agaricomycotina</taxon>
        <taxon>Agaricomycetes</taxon>
        <taxon>Agaricomycetidae</taxon>
        <taxon>Agaricales</taxon>
        <taxon>Agaricales incertae sedis</taxon>
        <taxon>Dendrothele</taxon>
    </lineage>
</organism>
<evidence type="ECO:0000259" key="2">
    <source>
        <dbReference type="Pfam" id="PF01073"/>
    </source>
</evidence>
<feature type="transmembrane region" description="Helical" evidence="1">
    <location>
        <begin position="272"/>
        <end position="292"/>
    </location>
</feature>
<name>A0A4S8LJB9_DENBC</name>
<sequence>MNDIYLVLGGEGFIGRHIVRYLLDHGHEKVYVLDTCQRYQDPNVIHIFGDICVEEQVTAAIQQSGATCIIHTVSPLSTKNSSNPGIFYKVNVEGTKTVISAAMAAPQVRKLVYTSTAGVVFAGRPIVNGDESIPYPEKHMEAYTESKAIAEQEVLAANGRGGLRTVSIRPPGVFGPGDRETIPGAYEAFKKGVHHIQLGNNRNLFDRTYVGNIAFAHVLAAEKLDSPFVGGEAFFINNNDPVPFWDHMAAIYDIFYAVSPAHLQPPRKRTVVIPRILAFLLAYLATFVSWLLGKTESTFTPHNVTFATTTMYFSSEKAKTFLGYEPIISIDEGFRQTTAVCPSYLH</sequence>
<feature type="domain" description="3-beta hydroxysteroid dehydrogenase/isomerase" evidence="2">
    <location>
        <begin position="6"/>
        <end position="251"/>
    </location>
</feature>
<evidence type="ECO:0000313" key="3">
    <source>
        <dbReference type="EMBL" id="THU89237.1"/>
    </source>
</evidence>
<dbReference type="InterPro" id="IPR036291">
    <property type="entry name" value="NAD(P)-bd_dom_sf"/>
</dbReference>
<dbReference type="EMBL" id="ML179376">
    <property type="protein sequence ID" value="THU89237.1"/>
    <property type="molecule type" value="Genomic_DNA"/>
</dbReference>
<dbReference type="GO" id="GO:0006694">
    <property type="term" value="P:steroid biosynthetic process"/>
    <property type="evidence" value="ECO:0007669"/>
    <property type="project" value="InterPro"/>
</dbReference>
<evidence type="ECO:0000313" key="4">
    <source>
        <dbReference type="Proteomes" id="UP000297245"/>
    </source>
</evidence>
<keyword evidence="1" id="KW-1133">Transmembrane helix</keyword>
<keyword evidence="1" id="KW-0472">Membrane</keyword>
<proteinExistence type="predicted"/>
<gene>
    <name evidence="3" type="ORF">K435DRAFT_678424</name>
</gene>
<dbReference type="SUPFAM" id="SSF51735">
    <property type="entry name" value="NAD(P)-binding Rossmann-fold domains"/>
    <property type="match status" value="1"/>
</dbReference>
<dbReference type="Proteomes" id="UP000297245">
    <property type="component" value="Unassembled WGS sequence"/>
</dbReference>
<reference evidence="3 4" key="1">
    <citation type="journal article" date="2019" name="Nat. Ecol. Evol.">
        <title>Megaphylogeny resolves global patterns of mushroom evolution.</title>
        <authorList>
            <person name="Varga T."/>
            <person name="Krizsan K."/>
            <person name="Foldi C."/>
            <person name="Dima B."/>
            <person name="Sanchez-Garcia M."/>
            <person name="Sanchez-Ramirez S."/>
            <person name="Szollosi G.J."/>
            <person name="Szarkandi J.G."/>
            <person name="Papp V."/>
            <person name="Albert L."/>
            <person name="Andreopoulos W."/>
            <person name="Angelini C."/>
            <person name="Antonin V."/>
            <person name="Barry K.W."/>
            <person name="Bougher N.L."/>
            <person name="Buchanan P."/>
            <person name="Buyck B."/>
            <person name="Bense V."/>
            <person name="Catcheside P."/>
            <person name="Chovatia M."/>
            <person name="Cooper J."/>
            <person name="Damon W."/>
            <person name="Desjardin D."/>
            <person name="Finy P."/>
            <person name="Geml J."/>
            <person name="Haridas S."/>
            <person name="Hughes K."/>
            <person name="Justo A."/>
            <person name="Karasinski D."/>
            <person name="Kautmanova I."/>
            <person name="Kiss B."/>
            <person name="Kocsube S."/>
            <person name="Kotiranta H."/>
            <person name="LaButti K.M."/>
            <person name="Lechner B.E."/>
            <person name="Liimatainen K."/>
            <person name="Lipzen A."/>
            <person name="Lukacs Z."/>
            <person name="Mihaltcheva S."/>
            <person name="Morgado L.N."/>
            <person name="Niskanen T."/>
            <person name="Noordeloos M.E."/>
            <person name="Ohm R.A."/>
            <person name="Ortiz-Santana B."/>
            <person name="Ovrebo C."/>
            <person name="Racz N."/>
            <person name="Riley R."/>
            <person name="Savchenko A."/>
            <person name="Shiryaev A."/>
            <person name="Soop K."/>
            <person name="Spirin V."/>
            <person name="Szebenyi C."/>
            <person name="Tomsovsky M."/>
            <person name="Tulloss R.E."/>
            <person name="Uehling J."/>
            <person name="Grigoriev I.V."/>
            <person name="Vagvolgyi C."/>
            <person name="Papp T."/>
            <person name="Martin F.M."/>
            <person name="Miettinen O."/>
            <person name="Hibbett D.S."/>
            <person name="Nagy L.G."/>
        </authorList>
    </citation>
    <scope>NUCLEOTIDE SEQUENCE [LARGE SCALE GENOMIC DNA]</scope>
    <source>
        <strain evidence="3 4">CBS 962.96</strain>
    </source>
</reference>